<dbReference type="InterPro" id="IPR019660">
    <property type="entry name" value="Put_sensory_transdc_reg_YbjN"/>
</dbReference>
<sequence>MCGARPMAASATTIEEFTAIDPLETLEVFARRADMDAQRIDETELHVNLNGSWRDVGIWFAWRTEAQVLQIGAPLEMRVPKARAAEVYKLLALVNERLWFGHFDLNVEEGGIVYRNSAVLPVGQSIDDCQAEILLRGAMDAFERFYPAFNFAIWGGMAAEEALDAAVSDTAGTA</sequence>
<dbReference type="InParanoid" id="A0A371REV5"/>
<dbReference type="CDD" id="cd17033">
    <property type="entry name" value="DR1245-like"/>
    <property type="match status" value="1"/>
</dbReference>
<gene>
    <name evidence="1" type="ORF">DX908_01040</name>
</gene>
<comment type="caution">
    <text evidence="1">The sequence shown here is derived from an EMBL/GenBank/DDBJ whole genome shotgun (WGS) entry which is preliminary data.</text>
</comment>
<evidence type="ECO:0000313" key="1">
    <source>
        <dbReference type="EMBL" id="RFB03989.1"/>
    </source>
</evidence>
<proteinExistence type="predicted"/>
<dbReference type="Proteomes" id="UP000264589">
    <property type="component" value="Unassembled WGS sequence"/>
</dbReference>
<reference evidence="1 2" key="1">
    <citation type="submission" date="2018-08" db="EMBL/GenBank/DDBJ databases">
        <title>Parvularcula sp. SM1705, isolated from surface water of the South Sea China.</title>
        <authorList>
            <person name="Sun L."/>
        </authorList>
    </citation>
    <scope>NUCLEOTIDE SEQUENCE [LARGE SCALE GENOMIC DNA]</scope>
    <source>
        <strain evidence="1 2">SM1705</strain>
    </source>
</reference>
<evidence type="ECO:0000313" key="2">
    <source>
        <dbReference type="Proteomes" id="UP000264589"/>
    </source>
</evidence>
<dbReference type="Pfam" id="PF10722">
    <property type="entry name" value="YbjN"/>
    <property type="match status" value="1"/>
</dbReference>
<accession>A0A371REV5</accession>
<dbReference type="AlphaFoldDB" id="A0A371REV5"/>
<evidence type="ECO:0008006" key="3">
    <source>
        <dbReference type="Google" id="ProtNLM"/>
    </source>
</evidence>
<dbReference type="EMBL" id="QUQO01000001">
    <property type="protein sequence ID" value="RFB03989.1"/>
    <property type="molecule type" value="Genomic_DNA"/>
</dbReference>
<keyword evidence="2" id="KW-1185">Reference proteome</keyword>
<name>A0A371REV5_9PROT</name>
<protein>
    <recommendedName>
        <fullName evidence="3">YbjN domain-containing protein</fullName>
    </recommendedName>
</protein>
<organism evidence="1 2">
    <name type="scientific">Parvularcula marina</name>
    <dbReference type="NCBI Taxonomy" id="2292771"/>
    <lineage>
        <taxon>Bacteria</taxon>
        <taxon>Pseudomonadati</taxon>
        <taxon>Pseudomonadota</taxon>
        <taxon>Alphaproteobacteria</taxon>
        <taxon>Parvularculales</taxon>
        <taxon>Parvularculaceae</taxon>
        <taxon>Parvularcula</taxon>
    </lineage>
</organism>